<sequence length="259" mass="29293">MLDEFATRFAPVTLDEMNAKAAMMTRLDNKYVLTVSDLMGAAAGLSEIFEVLDIDGQRLFTYETVYFDDDGRQSFFDHHQGRRRRCKVRTRAYVDAGLCFVEIKLKDKRGVTVKRRIPVDPDRRHHLCDAGRAHVAGSYSALYGAPFEAELHPVIQMRYRRMTLAARDGGERMTIDAGLSFWWGDRRRAVSDDLVIVETKSARGNGLADRVLRARHLHPVGGCSKYCVGMAALGEVPRYNRFLPAMRKLGLHEDLRAAA</sequence>
<evidence type="ECO:0000259" key="1">
    <source>
        <dbReference type="Pfam" id="PF09359"/>
    </source>
</evidence>
<keyword evidence="3" id="KW-1185">Reference proteome</keyword>
<dbReference type="CDD" id="cd07750">
    <property type="entry name" value="PolyPPase_VTC_like"/>
    <property type="match status" value="1"/>
</dbReference>
<dbReference type="Proteomes" id="UP000526408">
    <property type="component" value="Unassembled WGS sequence"/>
</dbReference>
<dbReference type="InterPro" id="IPR018966">
    <property type="entry name" value="VTC_domain"/>
</dbReference>
<reference evidence="2 3" key="1">
    <citation type="submission" date="2020-04" db="EMBL/GenBank/DDBJ databases">
        <authorList>
            <person name="Yoon J."/>
        </authorList>
    </citation>
    <scope>NUCLEOTIDE SEQUENCE [LARGE SCALE GENOMIC DNA]</scope>
    <source>
        <strain evidence="2 3">KMU-115</strain>
    </source>
</reference>
<dbReference type="AlphaFoldDB" id="A0A7X6GV81"/>
<organism evidence="2 3">
    <name type="scientific">Roseicyclus persicicus</name>
    <dbReference type="NCBI Taxonomy" id="2650661"/>
    <lineage>
        <taxon>Bacteria</taxon>
        <taxon>Pseudomonadati</taxon>
        <taxon>Pseudomonadota</taxon>
        <taxon>Alphaproteobacteria</taxon>
        <taxon>Rhodobacterales</taxon>
        <taxon>Roseobacteraceae</taxon>
        <taxon>Roseicyclus</taxon>
    </lineage>
</organism>
<proteinExistence type="predicted"/>
<gene>
    <name evidence="2" type="ORF">HCU73_00105</name>
</gene>
<dbReference type="Gene3D" id="3.20.100.30">
    <property type="entry name" value="VTC, catalytic tunnel domain"/>
    <property type="match status" value="1"/>
</dbReference>
<name>A0A7X6GV81_9RHOB</name>
<evidence type="ECO:0000313" key="2">
    <source>
        <dbReference type="EMBL" id="NKX42976.1"/>
    </source>
</evidence>
<dbReference type="GO" id="GO:0006799">
    <property type="term" value="P:polyphosphate biosynthetic process"/>
    <property type="evidence" value="ECO:0007669"/>
    <property type="project" value="UniProtKB-ARBA"/>
</dbReference>
<comment type="caution">
    <text evidence="2">The sequence shown here is derived from an EMBL/GenBank/DDBJ whole genome shotgun (WGS) entry which is preliminary data.</text>
</comment>
<feature type="domain" description="VTC" evidence="1">
    <location>
        <begin position="26"/>
        <end position="233"/>
    </location>
</feature>
<dbReference type="InterPro" id="IPR042267">
    <property type="entry name" value="VTC_sf"/>
</dbReference>
<dbReference type="Pfam" id="PF09359">
    <property type="entry name" value="VTC"/>
    <property type="match status" value="1"/>
</dbReference>
<dbReference type="RefSeq" id="WP_168621381.1">
    <property type="nucleotide sequence ID" value="NZ_JAAZQQ010000001.1"/>
</dbReference>
<accession>A0A7X6GV81</accession>
<dbReference type="EMBL" id="JAAZQQ010000001">
    <property type="protein sequence ID" value="NKX42976.1"/>
    <property type="molecule type" value="Genomic_DNA"/>
</dbReference>
<evidence type="ECO:0000313" key="3">
    <source>
        <dbReference type="Proteomes" id="UP000526408"/>
    </source>
</evidence>
<protein>
    <submittedName>
        <fullName evidence="2">Polyphosphate polymerase domain-containing protein</fullName>
    </submittedName>
</protein>